<evidence type="ECO:0000256" key="1">
    <source>
        <dbReference type="ARBA" id="ARBA00007261"/>
    </source>
</evidence>
<keyword evidence="4" id="KW-0862">Zinc</keyword>
<evidence type="ECO:0000313" key="10">
    <source>
        <dbReference type="Proteomes" id="UP001500523"/>
    </source>
</evidence>
<keyword evidence="6" id="KW-0732">Signal</keyword>
<evidence type="ECO:0000259" key="8">
    <source>
        <dbReference type="Pfam" id="PF05193"/>
    </source>
</evidence>
<keyword evidence="10" id="KW-1185">Reference proteome</keyword>
<evidence type="ECO:0000259" key="7">
    <source>
        <dbReference type="Pfam" id="PF00675"/>
    </source>
</evidence>
<feature type="domain" description="Peptidase M16 N-terminal" evidence="7">
    <location>
        <begin position="53"/>
        <end position="176"/>
    </location>
</feature>
<dbReference type="EMBL" id="BAABBF010000001">
    <property type="protein sequence ID" value="GAA3698305.1"/>
    <property type="molecule type" value="Genomic_DNA"/>
</dbReference>
<evidence type="ECO:0000256" key="6">
    <source>
        <dbReference type="SAM" id="SignalP"/>
    </source>
</evidence>
<gene>
    <name evidence="9" type="ORF">GCM10022268_05900</name>
</gene>
<dbReference type="Gene3D" id="3.30.830.10">
    <property type="entry name" value="Metalloenzyme, LuxS/M16 peptidase-like"/>
    <property type="match status" value="4"/>
</dbReference>
<accession>A0ABP7CYJ9</accession>
<proteinExistence type="inferred from homology"/>
<dbReference type="RefSeq" id="WP_344691872.1">
    <property type="nucleotide sequence ID" value="NZ_BAABBF010000001.1"/>
</dbReference>
<feature type="signal peptide" evidence="6">
    <location>
        <begin position="1"/>
        <end position="22"/>
    </location>
</feature>
<dbReference type="Proteomes" id="UP001500523">
    <property type="component" value="Unassembled WGS sequence"/>
</dbReference>
<keyword evidence="5" id="KW-0482">Metalloprotease</keyword>
<evidence type="ECO:0000256" key="2">
    <source>
        <dbReference type="ARBA" id="ARBA00022670"/>
    </source>
</evidence>
<evidence type="ECO:0000256" key="3">
    <source>
        <dbReference type="ARBA" id="ARBA00022801"/>
    </source>
</evidence>
<keyword evidence="2" id="KW-0645">Protease</keyword>
<dbReference type="InterPro" id="IPR050626">
    <property type="entry name" value="Peptidase_M16"/>
</dbReference>
<feature type="domain" description="Peptidase M16 C-terminal" evidence="8">
    <location>
        <begin position="211"/>
        <end position="382"/>
    </location>
</feature>
<feature type="domain" description="Peptidase M16 C-terminal" evidence="8">
    <location>
        <begin position="666"/>
        <end position="843"/>
    </location>
</feature>
<feature type="domain" description="Peptidase M16 N-terminal" evidence="7">
    <location>
        <begin position="513"/>
        <end position="633"/>
    </location>
</feature>
<sequence>MSFKSAALVGAAVIAFIPSVHAQTKVAAAAPVASLVSQVDIPYQTFTLANGLRVVVHTDRKAPVVAVSVWYDVGSKHEPKGKTGFAHLFEHLMFNGSENAPGDFFEPLKQVGATDYNGTTYFDRTNYFETVPTAALERALFLESDRMGYLLGAITQGVLDEQRGVVQNEKRQNDNQPYGLLGYKITEGLFPAAHPYGHDTIGSMADLDAASVQTVKDWFHDHYGPNNAVLVLAGDVDVATARSLAEKYFGGIKAGPKSNLPAAPVVTLPAPVNETIRDRVAATLITRNWATPGLNDPAAASLDVAAGVLGGLASSRLTDQLVRKEKLFTQVSADSSAFAQVGTFSIDGLVRPGVDVALATKRLDEVTAQFLKDGPTADEVSRFVTSTVSRRIRGLESVGGFGGKAVALAEGALYSNDPGFYKKQLAALAAQTPATVKAAANKWLTRPVLAINVVPGDRDAYQEAQVPAAVPVAAAPEQPAKGTRGTLPAVGEVAGLSFPAVTRTRLRNGIEVVYAQRTAVPITQAVISFDAGYAADVAGKLGTEQVTLDMMDEGTTTLDSNALAQARERLGASIGTGMTLDRTVLTLGVPSANLNPALDLFADIARNPAFAEPEVARLKNQRLAEIQQELTNPAGIAGRIVPRIVAAGTPYEKAQGGGDPAVVAALTRADLVAFQQAWLRPEKAKIFVVSDRPLAEVKAALDARFGDWRGTGAVPTKASSVTPPATRPRILLFDRPGSPQSLITGAVSNGLTGTQELLPVQAANDALGGSFLGRINMDLREGKHWSYGVNGGFQRAEFAAPYLMRAPVQADKTGPSIAALQQDVKEFLTTRPMTEAEFDLSINGAIRSSSGQFETSGAVLSAMQQNDLYKRPDDYYATIAQRYRALTLPQLRTAIGQAIDPSRITWIVVGEAAKVKPQLDTLGMPVELVTASSLGLPAAAPAPAPAK</sequence>
<protein>
    <submittedName>
        <fullName evidence="9">Pitrilysin family protein</fullName>
    </submittedName>
</protein>
<keyword evidence="3" id="KW-0378">Hydrolase</keyword>
<organism evidence="9 10">
    <name type="scientific">Sphingomonas cynarae</name>
    <dbReference type="NCBI Taxonomy" id="930197"/>
    <lineage>
        <taxon>Bacteria</taxon>
        <taxon>Pseudomonadati</taxon>
        <taxon>Pseudomonadota</taxon>
        <taxon>Alphaproteobacteria</taxon>
        <taxon>Sphingomonadales</taxon>
        <taxon>Sphingomonadaceae</taxon>
        <taxon>Sphingomonas</taxon>
    </lineage>
</organism>
<dbReference type="Pfam" id="PF00675">
    <property type="entry name" value="Peptidase_M16"/>
    <property type="match status" value="2"/>
</dbReference>
<dbReference type="PANTHER" id="PTHR43690">
    <property type="entry name" value="NARDILYSIN"/>
    <property type="match status" value="1"/>
</dbReference>
<feature type="chain" id="PRO_5046139127" evidence="6">
    <location>
        <begin position="23"/>
        <end position="947"/>
    </location>
</feature>
<dbReference type="SUPFAM" id="SSF63411">
    <property type="entry name" value="LuxS/MPP-like metallohydrolase"/>
    <property type="match status" value="4"/>
</dbReference>
<evidence type="ECO:0000256" key="5">
    <source>
        <dbReference type="ARBA" id="ARBA00023049"/>
    </source>
</evidence>
<dbReference type="InterPro" id="IPR011249">
    <property type="entry name" value="Metalloenz_LuxS/M16"/>
</dbReference>
<comment type="similarity">
    <text evidence="1">Belongs to the peptidase M16 family.</text>
</comment>
<reference evidence="10" key="1">
    <citation type="journal article" date="2019" name="Int. J. Syst. Evol. Microbiol.">
        <title>The Global Catalogue of Microorganisms (GCM) 10K type strain sequencing project: providing services to taxonomists for standard genome sequencing and annotation.</title>
        <authorList>
            <consortium name="The Broad Institute Genomics Platform"/>
            <consortium name="The Broad Institute Genome Sequencing Center for Infectious Disease"/>
            <person name="Wu L."/>
            <person name="Ma J."/>
        </authorList>
    </citation>
    <scope>NUCLEOTIDE SEQUENCE [LARGE SCALE GENOMIC DNA]</scope>
    <source>
        <strain evidence="10">JCM 17498</strain>
    </source>
</reference>
<dbReference type="Pfam" id="PF05193">
    <property type="entry name" value="Peptidase_M16_C"/>
    <property type="match status" value="2"/>
</dbReference>
<evidence type="ECO:0000256" key="4">
    <source>
        <dbReference type="ARBA" id="ARBA00022833"/>
    </source>
</evidence>
<evidence type="ECO:0000313" key="9">
    <source>
        <dbReference type="EMBL" id="GAA3698305.1"/>
    </source>
</evidence>
<dbReference type="InterPro" id="IPR011765">
    <property type="entry name" value="Pept_M16_N"/>
</dbReference>
<comment type="caution">
    <text evidence="9">The sequence shown here is derived from an EMBL/GenBank/DDBJ whole genome shotgun (WGS) entry which is preliminary data.</text>
</comment>
<dbReference type="PANTHER" id="PTHR43690:SF17">
    <property type="entry name" value="PROTEIN YHJJ"/>
    <property type="match status" value="1"/>
</dbReference>
<dbReference type="InterPro" id="IPR007863">
    <property type="entry name" value="Peptidase_M16_C"/>
</dbReference>
<name>A0ABP7CYJ9_9SPHN</name>